<proteinExistence type="predicted"/>
<sequence>MIWYHNFPPNTIDSFAMLADSFTKAHAGAIKVATRKSNLFKVRQKDNEMLNEFVSRFQMEQMDLPPVTDDWAVQAFTQGLNERSSIASQQLKQNLIEYPVVTWSDVHNRYQSKIRVEDDQLGAPLCLIYPNRSVERVRRDVDRKPQSNRDQYQPYGKDQRNSECGHNSVRNGRRNDKGQNSRGLMSKSGFDRDTESKEAPRLSEYNFSIDTSAIVSTIGHIKDTRRPRPLKTYQAQRKPNQICKYYGTHGHKTEDCIQLRDEVALLFIEGHL</sequence>
<protein>
    <submittedName>
        <fullName evidence="2">Uncharacterized protein LOC142170284</fullName>
    </submittedName>
</protein>
<dbReference type="RefSeq" id="XP_075088262.1">
    <property type="nucleotide sequence ID" value="XM_075232161.1"/>
</dbReference>
<name>A0AC58STG0_TOBAC</name>
<dbReference type="Proteomes" id="UP000790787">
    <property type="component" value="Chromosome 16"/>
</dbReference>
<reference evidence="2" key="2">
    <citation type="submission" date="2025-08" db="UniProtKB">
        <authorList>
            <consortium name="RefSeq"/>
        </authorList>
    </citation>
    <scope>IDENTIFICATION</scope>
    <source>
        <tissue evidence="2">Leaf</tissue>
    </source>
</reference>
<gene>
    <name evidence="2" type="primary">LOC142170284</name>
</gene>
<evidence type="ECO:0000313" key="2">
    <source>
        <dbReference type="RefSeq" id="XP_075088262.1"/>
    </source>
</evidence>
<evidence type="ECO:0000313" key="1">
    <source>
        <dbReference type="Proteomes" id="UP000790787"/>
    </source>
</evidence>
<organism evidence="1 2">
    <name type="scientific">Nicotiana tabacum</name>
    <name type="common">Common tobacco</name>
    <dbReference type="NCBI Taxonomy" id="4097"/>
    <lineage>
        <taxon>Eukaryota</taxon>
        <taxon>Viridiplantae</taxon>
        <taxon>Streptophyta</taxon>
        <taxon>Embryophyta</taxon>
        <taxon>Tracheophyta</taxon>
        <taxon>Spermatophyta</taxon>
        <taxon>Magnoliopsida</taxon>
        <taxon>eudicotyledons</taxon>
        <taxon>Gunneridae</taxon>
        <taxon>Pentapetalae</taxon>
        <taxon>asterids</taxon>
        <taxon>lamiids</taxon>
        <taxon>Solanales</taxon>
        <taxon>Solanaceae</taxon>
        <taxon>Nicotianoideae</taxon>
        <taxon>Nicotianeae</taxon>
        <taxon>Nicotiana</taxon>
    </lineage>
</organism>
<reference evidence="1" key="1">
    <citation type="journal article" date="2014" name="Nat. Commun.">
        <title>The tobacco genome sequence and its comparison with those of tomato and potato.</title>
        <authorList>
            <person name="Sierro N."/>
            <person name="Battey J.N."/>
            <person name="Ouadi S."/>
            <person name="Bakaher N."/>
            <person name="Bovet L."/>
            <person name="Willig A."/>
            <person name="Goepfert S."/>
            <person name="Peitsch M.C."/>
            <person name="Ivanov N.V."/>
        </authorList>
    </citation>
    <scope>NUCLEOTIDE SEQUENCE [LARGE SCALE GENOMIC DNA]</scope>
</reference>
<keyword evidence="1" id="KW-1185">Reference proteome</keyword>
<accession>A0AC58STG0</accession>